<dbReference type="NCBIfam" id="TIGR00726">
    <property type="entry name" value="peptidoglycan editing factor PgeF"/>
    <property type="match status" value="1"/>
</dbReference>
<comment type="catalytic activity">
    <reaction evidence="12">
        <text>adenosine + phosphate = alpha-D-ribose 1-phosphate + adenine</text>
        <dbReference type="Rhea" id="RHEA:27642"/>
        <dbReference type="ChEBI" id="CHEBI:16335"/>
        <dbReference type="ChEBI" id="CHEBI:16708"/>
        <dbReference type="ChEBI" id="CHEBI:43474"/>
        <dbReference type="ChEBI" id="CHEBI:57720"/>
        <dbReference type="EC" id="2.4.2.1"/>
    </reaction>
    <physiologicalReaction direction="left-to-right" evidence="12">
        <dbReference type="Rhea" id="RHEA:27643"/>
    </physiologicalReaction>
</comment>
<dbReference type="Gene3D" id="3.60.140.10">
    <property type="entry name" value="CNF1/YfiH-like putative cysteine hydrolases"/>
    <property type="match status" value="1"/>
</dbReference>
<keyword evidence="16" id="KW-1185">Reference proteome</keyword>
<dbReference type="PANTHER" id="PTHR30616:SF2">
    <property type="entry name" value="PURINE NUCLEOSIDE PHOSPHORYLASE LACC1"/>
    <property type="match status" value="1"/>
</dbReference>
<comment type="cofactor">
    <cofactor evidence="2">
        <name>Zn(2+)</name>
        <dbReference type="ChEBI" id="CHEBI:29105"/>
    </cofactor>
</comment>
<keyword evidence="6" id="KW-0808">Transferase</keyword>
<comment type="function">
    <text evidence="4">Purine nucleoside enzyme that catalyzes the phosphorolysis of adenosine and inosine nucleosides, yielding D-ribose 1-phosphate and the respective free bases, adenine and hypoxanthine. Also catalyzes the phosphorolysis of S-methyl-5'-thioadenosine into adenine and S-methyl-5-thio-alpha-D-ribose 1-phosphate. Also has adenosine deaminase activity.</text>
</comment>
<evidence type="ECO:0000256" key="12">
    <source>
        <dbReference type="ARBA" id="ARBA00048968"/>
    </source>
</evidence>
<dbReference type="Proteomes" id="UP000236509">
    <property type="component" value="Unassembled WGS sequence"/>
</dbReference>
<dbReference type="GO" id="GO:0016787">
    <property type="term" value="F:hydrolase activity"/>
    <property type="evidence" value="ECO:0007669"/>
    <property type="project" value="UniProtKB-KW"/>
</dbReference>
<evidence type="ECO:0000256" key="14">
    <source>
        <dbReference type="RuleBase" id="RU361274"/>
    </source>
</evidence>
<gene>
    <name evidence="15" type="ORF">BN1326_60303</name>
</gene>
<evidence type="ECO:0000313" key="16">
    <source>
        <dbReference type="Proteomes" id="UP000236509"/>
    </source>
</evidence>
<reference evidence="15 16" key="1">
    <citation type="submission" date="2015-04" db="EMBL/GenBank/DDBJ databases">
        <authorList>
            <person name="Cao L."/>
            <person name="Gao C.H."/>
        </authorList>
    </citation>
    <scope>NUCLEOTIDE SEQUENCE [LARGE SCALE GENOMIC DNA]</scope>
    <source>
        <strain evidence="15 16">SH3</strain>
    </source>
</reference>
<evidence type="ECO:0000313" key="15">
    <source>
        <dbReference type="EMBL" id="CRI26479.1"/>
    </source>
</evidence>
<dbReference type="InterPro" id="IPR003730">
    <property type="entry name" value="Cu_polyphenol_OxRdtase"/>
</dbReference>
<comment type="caution">
    <text evidence="15">The sequence shown here is derived from an EMBL/GenBank/DDBJ whole genome shotgun (WGS) entry which is preliminary data.</text>
</comment>
<accession>A0A7U7JU22</accession>
<dbReference type="InterPro" id="IPR038371">
    <property type="entry name" value="Cu_polyphenol_OxRdtase_sf"/>
</dbReference>
<keyword evidence="7" id="KW-0479">Metal-binding</keyword>
<comment type="catalytic activity">
    <reaction evidence="11">
        <text>adenosine + H2O + H(+) = inosine + NH4(+)</text>
        <dbReference type="Rhea" id="RHEA:24408"/>
        <dbReference type="ChEBI" id="CHEBI:15377"/>
        <dbReference type="ChEBI" id="CHEBI:15378"/>
        <dbReference type="ChEBI" id="CHEBI:16335"/>
        <dbReference type="ChEBI" id="CHEBI:17596"/>
        <dbReference type="ChEBI" id="CHEBI:28938"/>
        <dbReference type="EC" id="3.5.4.4"/>
    </reaction>
    <physiologicalReaction direction="left-to-right" evidence="11">
        <dbReference type="Rhea" id="RHEA:24409"/>
    </physiologicalReaction>
</comment>
<dbReference type="SUPFAM" id="SSF64438">
    <property type="entry name" value="CNF1/YfiH-like putative cysteine hydrolases"/>
    <property type="match status" value="1"/>
</dbReference>
<comment type="catalytic activity">
    <reaction evidence="13">
        <text>S-methyl-5'-thioadenosine + phosphate = 5-(methylsulfanyl)-alpha-D-ribose 1-phosphate + adenine</text>
        <dbReference type="Rhea" id="RHEA:11852"/>
        <dbReference type="ChEBI" id="CHEBI:16708"/>
        <dbReference type="ChEBI" id="CHEBI:17509"/>
        <dbReference type="ChEBI" id="CHEBI:43474"/>
        <dbReference type="ChEBI" id="CHEBI:58533"/>
        <dbReference type="EC" id="2.4.2.28"/>
    </reaction>
    <physiologicalReaction direction="left-to-right" evidence="13">
        <dbReference type="Rhea" id="RHEA:11853"/>
    </physiologicalReaction>
</comment>
<proteinExistence type="inferred from homology"/>
<dbReference type="GO" id="GO:0017061">
    <property type="term" value="F:S-methyl-5-thioadenosine phosphorylase activity"/>
    <property type="evidence" value="ECO:0007669"/>
    <property type="project" value="UniProtKB-EC"/>
</dbReference>
<keyword evidence="8" id="KW-0378">Hydrolase</keyword>
<comment type="similarity">
    <text evidence="5 14">Belongs to the purine nucleoside phosphorylase YfiH/LACC1 family.</text>
</comment>
<evidence type="ECO:0000256" key="13">
    <source>
        <dbReference type="ARBA" id="ARBA00049893"/>
    </source>
</evidence>
<dbReference type="AlphaFoldDB" id="A0A7U7JU22"/>
<evidence type="ECO:0000256" key="6">
    <source>
        <dbReference type="ARBA" id="ARBA00022679"/>
    </source>
</evidence>
<sequence>MNDKFKKQPYHLIFEDLLQEGITLGITTRNNGLSDYPENAFNMARYIDDSSNNITQHQIQLAEEIGFDRAEWVFPIQTHENKVAHITKDDRGTNIEKLTNQLHGVDAMFTYDDNVLLTMCYADCVPVYFYSPKHHFIALAHAGWRGTYTKIVKEVLDQVDFDLEDLHVVIGPATSSSYEINDDIKNKFETLPINSSKYIETRGQDRHGIDLKKANAELLTYYGVPNENIYTTAYATSEHLNLFFSYRVEKGQTGRMLAFIGQQKQ</sequence>
<protein>
    <recommendedName>
        <fullName evidence="14">Purine nucleoside phosphorylase</fullName>
    </recommendedName>
</protein>
<dbReference type="PANTHER" id="PTHR30616">
    <property type="entry name" value="UNCHARACTERIZED PROTEIN YFIH"/>
    <property type="match status" value="1"/>
</dbReference>
<dbReference type="EMBL" id="CVOU01000018">
    <property type="protein sequence ID" value="CRI26479.1"/>
    <property type="molecule type" value="Genomic_DNA"/>
</dbReference>
<evidence type="ECO:0000256" key="11">
    <source>
        <dbReference type="ARBA" id="ARBA00047989"/>
    </source>
</evidence>
<dbReference type="CDD" id="cd16833">
    <property type="entry name" value="YfiH"/>
    <property type="match status" value="1"/>
</dbReference>
<evidence type="ECO:0000256" key="9">
    <source>
        <dbReference type="ARBA" id="ARBA00022833"/>
    </source>
</evidence>
<keyword evidence="9" id="KW-0862">Zinc</keyword>
<organism evidence="15 16">
    <name type="scientific">Staphylococcus argenteus</name>
    <dbReference type="NCBI Taxonomy" id="985002"/>
    <lineage>
        <taxon>Bacteria</taxon>
        <taxon>Bacillati</taxon>
        <taxon>Bacillota</taxon>
        <taxon>Bacilli</taxon>
        <taxon>Bacillales</taxon>
        <taxon>Staphylococcaceae</taxon>
        <taxon>Staphylococcus</taxon>
    </lineage>
</organism>
<evidence type="ECO:0000256" key="4">
    <source>
        <dbReference type="ARBA" id="ARBA00003215"/>
    </source>
</evidence>
<dbReference type="Pfam" id="PF02578">
    <property type="entry name" value="Cu-oxidase_4"/>
    <property type="match status" value="1"/>
</dbReference>
<dbReference type="RefSeq" id="WP_031787777.1">
    <property type="nucleotide sequence ID" value="NZ_AP018562.1"/>
</dbReference>
<evidence type="ECO:0000256" key="3">
    <source>
        <dbReference type="ARBA" id="ARBA00001973"/>
    </source>
</evidence>
<comment type="catalytic activity">
    <reaction evidence="1">
        <text>inosine + phosphate = alpha-D-ribose 1-phosphate + hypoxanthine</text>
        <dbReference type="Rhea" id="RHEA:27646"/>
        <dbReference type="ChEBI" id="CHEBI:17368"/>
        <dbReference type="ChEBI" id="CHEBI:17596"/>
        <dbReference type="ChEBI" id="CHEBI:43474"/>
        <dbReference type="ChEBI" id="CHEBI:57720"/>
        <dbReference type="EC" id="2.4.2.1"/>
    </reaction>
    <physiologicalReaction direction="left-to-right" evidence="1">
        <dbReference type="Rhea" id="RHEA:27647"/>
    </physiologicalReaction>
</comment>
<dbReference type="GO" id="GO:0005507">
    <property type="term" value="F:copper ion binding"/>
    <property type="evidence" value="ECO:0007669"/>
    <property type="project" value="TreeGrafter"/>
</dbReference>
<evidence type="ECO:0000256" key="1">
    <source>
        <dbReference type="ARBA" id="ARBA00000553"/>
    </source>
</evidence>
<dbReference type="InterPro" id="IPR011324">
    <property type="entry name" value="Cytotoxic_necrot_fac-like_cat"/>
</dbReference>
<evidence type="ECO:0000256" key="2">
    <source>
        <dbReference type="ARBA" id="ARBA00001947"/>
    </source>
</evidence>
<keyword evidence="10" id="KW-0186">Copper</keyword>
<comment type="cofactor">
    <cofactor evidence="3">
        <name>Cu(2+)</name>
        <dbReference type="ChEBI" id="CHEBI:29036"/>
    </cofactor>
</comment>
<name>A0A7U7JU22_9STAP</name>
<evidence type="ECO:0000256" key="5">
    <source>
        <dbReference type="ARBA" id="ARBA00007353"/>
    </source>
</evidence>
<evidence type="ECO:0000256" key="10">
    <source>
        <dbReference type="ARBA" id="ARBA00023008"/>
    </source>
</evidence>
<evidence type="ECO:0000256" key="8">
    <source>
        <dbReference type="ARBA" id="ARBA00022801"/>
    </source>
</evidence>
<evidence type="ECO:0000256" key="7">
    <source>
        <dbReference type="ARBA" id="ARBA00022723"/>
    </source>
</evidence>